<dbReference type="InterPro" id="IPR011047">
    <property type="entry name" value="Quinoprotein_ADH-like_sf"/>
</dbReference>
<evidence type="ECO:0000256" key="2">
    <source>
        <dbReference type="ARBA" id="ARBA00007904"/>
    </source>
</evidence>
<accession>A0A8C7D866</accession>
<dbReference type="PANTHER" id="PTHR21573:SF0">
    <property type="entry name" value="ER MEMBRANE PROTEIN COMPLEX SUBUNIT 1"/>
    <property type="match status" value="1"/>
</dbReference>
<keyword evidence="16" id="KW-1185">Reference proteome</keyword>
<dbReference type="Gene3D" id="2.130.10.10">
    <property type="entry name" value="YVTN repeat-like/Quinoprotein amine dehydrogenase"/>
    <property type="match status" value="1"/>
</dbReference>
<feature type="signal peptide" evidence="12">
    <location>
        <begin position="1"/>
        <end position="20"/>
    </location>
</feature>
<dbReference type="Ensembl" id="ENSOKIT00005011290.1">
    <property type="protein sequence ID" value="ENSOKIP00005010611.1"/>
    <property type="gene ID" value="ENSOKIG00005004745.1"/>
</dbReference>
<dbReference type="InterPro" id="IPR058545">
    <property type="entry name" value="Beta-prop_EMC1_1st"/>
</dbReference>
<dbReference type="SUPFAM" id="SSF50998">
    <property type="entry name" value="Quinoprotein alcohol dehydrogenase-like"/>
    <property type="match status" value="1"/>
</dbReference>
<evidence type="ECO:0000256" key="4">
    <source>
        <dbReference type="ARBA" id="ARBA00020824"/>
    </source>
</evidence>
<dbReference type="AlphaFoldDB" id="A0A8C7D866"/>
<dbReference type="Pfam" id="PF25293">
    <property type="entry name" value="Beta-prop_EMC1_N"/>
    <property type="match status" value="1"/>
</dbReference>
<keyword evidence="11" id="KW-0325">Glycoprotein</keyword>
<evidence type="ECO:0000256" key="6">
    <source>
        <dbReference type="ARBA" id="ARBA00022729"/>
    </source>
</evidence>
<reference evidence="15" key="2">
    <citation type="submission" date="2025-09" db="UniProtKB">
        <authorList>
            <consortium name="Ensembl"/>
        </authorList>
    </citation>
    <scope>IDENTIFICATION</scope>
</reference>
<evidence type="ECO:0000259" key="13">
    <source>
        <dbReference type="Pfam" id="PF07774"/>
    </source>
</evidence>
<dbReference type="FunFam" id="2.130.10.10:FF:000856">
    <property type="entry name" value="ER membrane protein complex subunit 1"/>
    <property type="match status" value="1"/>
</dbReference>
<organism evidence="15 16">
    <name type="scientific">Oncorhynchus kisutch</name>
    <name type="common">Coho salmon</name>
    <name type="synonym">Salmo kisutch</name>
    <dbReference type="NCBI Taxonomy" id="8019"/>
    <lineage>
        <taxon>Eukaryota</taxon>
        <taxon>Metazoa</taxon>
        <taxon>Chordata</taxon>
        <taxon>Craniata</taxon>
        <taxon>Vertebrata</taxon>
        <taxon>Euteleostomi</taxon>
        <taxon>Actinopterygii</taxon>
        <taxon>Neopterygii</taxon>
        <taxon>Teleostei</taxon>
        <taxon>Protacanthopterygii</taxon>
        <taxon>Salmoniformes</taxon>
        <taxon>Salmonidae</taxon>
        <taxon>Salmoninae</taxon>
        <taxon>Oncorhynchus</taxon>
    </lineage>
</organism>
<comment type="subunit">
    <text evidence="3">Component of the ER membrane protein complex (EMC).</text>
</comment>
<evidence type="ECO:0000313" key="16">
    <source>
        <dbReference type="Proteomes" id="UP000694557"/>
    </source>
</evidence>
<sequence>MSKPTSLFVIFFSLFIMSEAVFEDQVGKFDWRQQYVGKTLFAHFDSHSQSSNKLFLATDKNIFASFNSRTGDLLWRHVDKVGPEGTIDILVLHGQDALMVVGGGRLLRSWDTNMGGLNWEAVLDTGSFQAACFVAIQDTVKHVAVLKKAAISLHYLTNGHQKWVENLPDSDTVQYQAVYSGGEVEVYVLGVVPNSHLTIIAYSLEDGEIIKQVTWSVEAPWLSSVESSCVVIGQGVLMCVDPATLALYTLPIQAEEAPQFNQILLQSLDLEVSLGFQPVLVSSQPHPARSPISEFFLQLGPDHHVLLQLNADGYTIAYVTPFFFFFTSFLFPLQACDINLFSADSGRRLLDTTVIFPLDLNGGKPFKLYVHAFLKKDDSVDYRVLVQTQDHALTFIQQPGRVVWTREEALADVVTMEMVDLPLTGTQAELEGEFGKKADGLFPMVLKRLSSQVILLQAWLAHLWKLFYEARKPHGQVKNEVTIETLSRDEFNLQKMMVMVTASGKLFGIDSKSGSILWKHYLENVQPNAVFKLIVQRTTAHFPHPPQCTLLIKDKDTGLASLHVFNPIFGRKSHIAPPALPRPILQSLLLPVIDQDYAKVLLLVDDQYKVTAFPSTKNVLQQLQEMASSIFFYLIRSDQGNLSGFRLRKDLSTERIWEVVLPTEVQKIVAVNGKRPNEHVHSQGRVMGDRSVLYKYLNPNLLAVVTESTDAHPERAFVGVFLVDGVTGRIIHEAVQRKARGPVHFVHSENWVVYEYWNTKSRRNEFSVLELFEGTELYNSTVFSSLDRPHLPQVLQQTYIFPSPITTMEATLTEKGITSRHLLVGLPSGAILSLPKMFLDPRRPEVVTEHSREENLIPYAPEMPIRTEWFINYNQTVARVKGIYTAPSGLESTCLVVAYGLDIYQTRVYPSKQFDVLKDDYDYVLISSVLFALFFATMISKRLAQVKLLNRAWR</sequence>
<feature type="domain" description="EMC1 first beta-propeller" evidence="14">
    <location>
        <begin position="20"/>
        <end position="408"/>
    </location>
</feature>
<name>A0A8C7D866_ONCKI</name>
<dbReference type="GO" id="GO:0072546">
    <property type="term" value="C:EMC complex"/>
    <property type="evidence" value="ECO:0007669"/>
    <property type="project" value="InterPro"/>
</dbReference>
<evidence type="ECO:0000256" key="7">
    <source>
        <dbReference type="ARBA" id="ARBA00022824"/>
    </source>
</evidence>
<keyword evidence="7" id="KW-0256">Endoplasmic reticulum</keyword>
<comment type="similarity">
    <text evidence="2">Belongs to the EMC1 family.</text>
</comment>
<evidence type="ECO:0000256" key="5">
    <source>
        <dbReference type="ARBA" id="ARBA00022692"/>
    </source>
</evidence>
<evidence type="ECO:0000256" key="1">
    <source>
        <dbReference type="ARBA" id="ARBA00004115"/>
    </source>
</evidence>
<feature type="chain" id="PRO_5034253381" description="ER membrane protein complex subunit 1" evidence="12">
    <location>
        <begin position="21"/>
        <end position="954"/>
    </location>
</feature>
<dbReference type="InterPro" id="IPR015943">
    <property type="entry name" value="WD40/YVTN_repeat-like_dom_sf"/>
</dbReference>
<evidence type="ECO:0000256" key="10">
    <source>
        <dbReference type="ARBA" id="ARBA00023157"/>
    </source>
</evidence>
<dbReference type="Pfam" id="PF07774">
    <property type="entry name" value="EMC1_C"/>
    <property type="match status" value="1"/>
</dbReference>
<dbReference type="InterPro" id="IPR026895">
    <property type="entry name" value="EMC1"/>
</dbReference>
<keyword evidence="5" id="KW-0812">Transmembrane</keyword>
<gene>
    <name evidence="15" type="primary">EMC1</name>
    <name evidence="15" type="synonym">emc1</name>
</gene>
<evidence type="ECO:0000256" key="9">
    <source>
        <dbReference type="ARBA" id="ARBA00023136"/>
    </source>
</evidence>
<keyword evidence="9" id="KW-0472">Membrane</keyword>
<proteinExistence type="inferred from homology"/>
<comment type="subcellular location">
    <subcellularLocation>
        <location evidence="1">Endoplasmic reticulum membrane</location>
        <topology evidence="1">Single-pass type I membrane protein</topology>
    </subcellularLocation>
</comment>
<keyword evidence="8" id="KW-1133">Transmembrane helix</keyword>
<dbReference type="GeneTree" id="ENSGT00390000002461"/>
<evidence type="ECO:0000256" key="3">
    <source>
        <dbReference type="ARBA" id="ARBA00011276"/>
    </source>
</evidence>
<dbReference type="GO" id="GO:0034975">
    <property type="term" value="P:protein folding in endoplasmic reticulum"/>
    <property type="evidence" value="ECO:0007669"/>
    <property type="project" value="TreeGrafter"/>
</dbReference>
<evidence type="ECO:0000313" key="15">
    <source>
        <dbReference type="Ensembl" id="ENSOKIP00005010611.1"/>
    </source>
</evidence>
<evidence type="ECO:0000259" key="14">
    <source>
        <dbReference type="Pfam" id="PF25293"/>
    </source>
</evidence>
<keyword evidence="6 12" id="KW-0732">Signal</keyword>
<dbReference type="InterPro" id="IPR011678">
    <property type="entry name" value="EMC1_C"/>
</dbReference>
<dbReference type="Proteomes" id="UP000694557">
    <property type="component" value="Unassembled WGS sequence"/>
</dbReference>
<evidence type="ECO:0000256" key="8">
    <source>
        <dbReference type="ARBA" id="ARBA00022989"/>
    </source>
</evidence>
<reference evidence="15" key="1">
    <citation type="submission" date="2025-08" db="UniProtKB">
        <authorList>
            <consortium name="Ensembl"/>
        </authorList>
    </citation>
    <scope>IDENTIFICATION</scope>
</reference>
<evidence type="ECO:0000256" key="12">
    <source>
        <dbReference type="SAM" id="SignalP"/>
    </source>
</evidence>
<dbReference type="PANTHER" id="PTHR21573">
    <property type="entry name" value="ER MEMBRANE PROTEIN COMPLEX SUBUNIT 1"/>
    <property type="match status" value="1"/>
</dbReference>
<evidence type="ECO:0000256" key="11">
    <source>
        <dbReference type="ARBA" id="ARBA00023180"/>
    </source>
</evidence>
<keyword evidence="10" id="KW-1015">Disulfide bond</keyword>
<feature type="domain" description="ER membrane protein complex subunit 1 C-terminal" evidence="13">
    <location>
        <begin position="748"/>
        <end position="953"/>
    </location>
</feature>
<protein>
    <recommendedName>
        <fullName evidence="4">ER membrane protein complex subunit 1</fullName>
    </recommendedName>
</protein>